<dbReference type="PIRSF" id="PIRSF009467">
    <property type="entry name" value="Ureas_acces_UreF"/>
    <property type="match status" value="1"/>
</dbReference>
<dbReference type="HAMAP" id="MF_01385">
    <property type="entry name" value="UreF"/>
    <property type="match status" value="1"/>
</dbReference>
<dbReference type="GO" id="GO:0005737">
    <property type="term" value="C:cytoplasm"/>
    <property type="evidence" value="ECO:0007669"/>
    <property type="project" value="UniProtKB-SubCell"/>
</dbReference>
<dbReference type="InterPro" id="IPR038277">
    <property type="entry name" value="UreF_sf"/>
</dbReference>
<gene>
    <name evidence="3" type="primary">ureF</name>
    <name evidence="4" type="ORF">SAMN05421774_10518</name>
</gene>
<dbReference type="PANTHER" id="PTHR33620:SF1">
    <property type="entry name" value="UREASE ACCESSORY PROTEIN F"/>
    <property type="match status" value="1"/>
</dbReference>
<evidence type="ECO:0000313" key="5">
    <source>
        <dbReference type="Proteomes" id="UP000186141"/>
    </source>
</evidence>
<protein>
    <recommendedName>
        <fullName evidence="3">Urease accessory protein UreF</fullName>
    </recommendedName>
</protein>
<keyword evidence="1 3" id="KW-0996">Nickel insertion</keyword>
<comment type="subunit">
    <text evidence="3">UreD, UreF and UreG form a complex that acts as a GTP-hydrolysis-dependent molecular chaperone, activating the urease apoprotein by helping to assemble the nickel containing metallocenter of UreC. The UreE protein probably delivers the nickel.</text>
</comment>
<keyword evidence="5" id="KW-1185">Reference proteome</keyword>
<dbReference type="PANTHER" id="PTHR33620">
    <property type="entry name" value="UREASE ACCESSORY PROTEIN F"/>
    <property type="match status" value="1"/>
</dbReference>
<sequence length="210" mass="21906">MQPGLLTLVQWLSPAFPTGAFAYSHGLETAIADGRLTDAATVQDWLATVLHHGSGWQDAVLLARGLSGEDLDQLSDLAHALAGSAERLAETMDQGTAFARTAAHVTGLALPARPLPLAVAEAARPLEMPVAEAVALYLHAFASNLVTIAVRAIPLGQSQGQMILAALHPLVHSLAQRAASASLDDLASSAFAADLAAMAHETLQPRLFRT</sequence>
<comment type="similarity">
    <text evidence="3">Belongs to the UreF family.</text>
</comment>
<dbReference type="InterPro" id="IPR002639">
    <property type="entry name" value="UreF"/>
</dbReference>
<dbReference type="AlphaFoldDB" id="A0A1N7P7C9"/>
<dbReference type="OrthoDB" id="9798772at2"/>
<dbReference type="Pfam" id="PF01730">
    <property type="entry name" value="UreF"/>
    <property type="match status" value="1"/>
</dbReference>
<proteinExistence type="inferred from homology"/>
<name>A0A1N7P7C9_9RHOB</name>
<evidence type="ECO:0000313" key="4">
    <source>
        <dbReference type="EMBL" id="SIT06426.1"/>
    </source>
</evidence>
<keyword evidence="2 3" id="KW-0143">Chaperone</keyword>
<evidence type="ECO:0000256" key="2">
    <source>
        <dbReference type="ARBA" id="ARBA00023186"/>
    </source>
</evidence>
<dbReference type="EMBL" id="FTOT01000005">
    <property type="protein sequence ID" value="SIT06426.1"/>
    <property type="molecule type" value="Genomic_DNA"/>
</dbReference>
<reference evidence="4 5" key="1">
    <citation type="submission" date="2017-01" db="EMBL/GenBank/DDBJ databases">
        <authorList>
            <person name="Mah S.A."/>
            <person name="Swanson W.J."/>
            <person name="Moy G.W."/>
            <person name="Vacquier V.D."/>
        </authorList>
    </citation>
    <scope>NUCLEOTIDE SEQUENCE [LARGE SCALE GENOMIC DNA]</scope>
    <source>
        <strain evidence="4 5">DSM 26375</strain>
    </source>
</reference>
<comment type="function">
    <text evidence="3">Required for maturation of urease via the functional incorporation of the urease nickel metallocenter.</text>
</comment>
<comment type="subcellular location">
    <subcellularLocation>
        <location evidence="3">Cytoplasm</location>
    </subcellularLocation>
</comment>
<dbReference type="STRING" id="1086013.SAMN05421774_10518"/>
<dbReference type="GO" id="GO:0016151">
    <property type="term" value="F:nickel cation binding"/>
    <property type="evidence" value="ECO:0007669"/>
    <property type="project" value="UniProtKB-UniRule"/>
</dbReference>
<evidence type="ECO:0000256" key="3">
    <source>
        <dbReference type="HAMAP-Rule" id="MF_01385"/>
    </source>
</evidence>
<dbReference type="Proteomes" id="UP000186141">
    <property type="component" value="Unassembled WGS sequence"/>
</dbReference>
<organism evidence="4 5">
    <name type="scientific">Gemmobacter megaterium</name>
    <dbReference type="NCBI Taxonomy" id="1086013"/>
    <lineage>
        <taxon>Bacteria</taxon>
        <taxon>Pseudomonadati</taxon>
        <taxon>Pseudomonadota</taxon>
        <taxon>Alphaproteobacteria</taxon>
        <taxon>Rhodobacterales</taxon>
        <taxon>Paracoccaceae</taxon>
        <taxon>Gemmobacter</taxon>
    </lineage>
</organism>
<dbReference type="RefSeq" id="WP_076531788.1">
    <property type="nucleotide sequence ID" value="NZ_BMEH01000005.1"/>
</dbReference>
<evidence type="ECO:0000256" key="1">
    <source>
        <dbReference type="ARBA" id="ARBA00022988"/>
    </source>
</evidence>
<keyword evidence="3" id="KW-0963">Cytoplasm</keyword>
<dbReference type="Gene3D" id="1.10.4190.10">
    <property type="entry name" value="Urease accessory protein UreF"/>
    <property type="match status" value="1"/>
</dbReference>
<accession>A0A1N7P7C9</accession>